<protein>
    <submittedName>
        <fullName evidence="2">Uncharacterized protein</fullName>
    </submittedName>
</protein>
<evidence type="ECO:0000256" key="1">
    <source>
        <dbReference type="SAM" id="Phobius"/>
    </source>
</evidence>
<keyword evidence="1" id="KW-0472">Membrane</keyword>
<keyword evidence="1" id="KW-1133">Transmembrane helix</keyword>
<comment type="caution">
    <text evidence="2">The sequence shown here is derived from an EMBL/GenBank/DDBJ whole genome shotgun (WGS) entry which is preliminary data.</text>
</comment>
<accession>A0A1G2G444</accession>
<dbReference type="STRING" id="1802115.A2756_04320"/>
<keyword evidence="1" id="KW-0812">Transmembrane</keyword>
<feature type="transmembrane region" description="Helical" evidence="1">
    <location>
        <begin position="78"/>
        <end position="98"/>
    </location>
</feature>
<dbReference type="AlphaFoldDB" id="A0A1G2G444"/>
<evidence type="ECO:0000313" key="3">
    <source>
        <dbReference type="Proteomes" id="UP000177785"/>
    </source>
</evidence>
<reference evidence="2 3" key="1">
    <citation type="journal article" date="2016" name="Nat. Commun.">
        <title>Thousands of microbial genomes shed light on interconnected biogeochemical processes in an aquifer system.</title>
        <authorList>
            <person name="Anantharaman K."/>
            <person name="Brown C.T."/>
            <person name="Hug L.A."/>
            <person name="Sharon I."/>
            <person name="Castelle C.J."/>
            <person name="Probst A.J."/>
            <person name="Thomas B.C."/>
            <person name="Singh A."/>
            <person name="Wilkins M.J."/>
            <person name="Karaoz U."/>
            <person name="Brodie E.L."/>
            <person name="Williams K.H."/>
            <person name="Hubbard S.S."/>
            <person name="Banfield J.F."/>
        </authorList>
    </citation>
    <scope>NUCLEOTIDE SEQUENCE [LARGE SCALE GENOMIC DNA]</scope>
</reference>
<feature type="transmembrane region" description="Helical" evidence="1">
    <location>
        <begin position="104"/>
        <end position="128"/>
    </location>
</feature>
<evidence type="ECO:0000313" key="2">
    <source>
        <dbReference type="EMBL" id="OGZ44628.1"/>
    </source>
</evidence>
<dbReference type="EMBL" id="MHNL01000018">
    <property type="protein sequence ID" value="OGZ44628.1"/>
    <property type="molecule type" value="Genomic_DNA"/>
</dbReference>
<sequence>MGIASIFFEYMSWHYGPGVHEFLQAWKNISAFVYQFFSVDMLLKTFFQPFKRMQEDYTRGFDPSGYAETFIVNAMMRVVGMVIRAVFIAGAACMQIVIGMVGFVFFIAFVGLPFAVPFCVIGGLLLLLL</sequence>
<name>A0A1G2G444_9BACT</name>
<organism evidence="2 3">
    <name type="scientific">Candidatus Ryanbacteria bacterium RIFCSPHIGHO2_01_FULL_48_27</name>
    <dbReference type="NCBI Taxonomy" id="1802115"/>
    <lineage>
        <taxon>Bacteria</taxon>
        <taxon>Candidatus Ryaniibacteriota</taxon>
    </lineage>
</organism>
<proteinExistence type="predicted"/>
<dbReference type="Proteomes" id="UP000177785">
    <property type="component" value="Unassembled WGS sequence"/>
</dbReference>
<gene>
    <name evidence="2" type="ORF">A2756_04320</name>
</gene>